<gene>
    <name evidence="2" type="ORF">SLS55_000189</name>
</gene>
<sequence>MDSPLVEECGSWSKEQGDLVCEDLSRHGPLPPYFRPVFVDGRLKYSFGVRVLDQWRTFFVDYHPLSKACLNTYHDPSSVPESKTDVELEVPGTGRPPIQYIATDWLWERQKNGLRAVYEAIANDRRLHQKEIPTLKEFKRTRRHLIRERPLLATGCASKTYHPVDYEAFCINSEETLMAAVARCFGYSLAIAQQMGRQPINYLDVLDPDTWQTTAPPVYFRYPAASHQELFPPIYIGRYLGVWSSLVVRRPDTLRSTLGSDVSPAELNNLWAALRNDGLVVSFEGMLRALAYLWALFRRDKLDSSDDDLPTYLIRLSNKYLGGAPASKTRASSSSETFHKQPILSRSRLRRIAMFANNDIFRATAIKYEQFLQTEYLIKVREMGAQGGSNGDALRMVKKQSKELVKEIKAVQDLRQFRILPLTQPLRVTEPLLPPTQPQTSRVPNLSSEHNMRTSMGYQRRDDAVADEDGTIWRDDWRLDHSENLTSEGPQDEVQLRRSPDKDGIIWTHDWRPKDSSIHL</sequence>
<evidence type="ECO:0000313" key="3">
    <source>
        <dbReference type="Proteomes" id="UP001430584"/>
    </source>
</evidence>
<reference evidence="2 3" key="1">
    <citation type="submission" date="2024-02" db="EMBL/GenBank/DDBJ databases">
        <title>De novo assembly and annotation of 12 fungi associated with fruit tree decline syndrome in Ontario, Canada.</title>
        <authorList>
            <person name="Sulman M."/>
            <person name="Ellouze W."/>
            <person name="Ilyukhin E."/>
        </authorList>
    </citation>
    <scope>NUCLEOTIDE SEQUENCE [LARGE SCALE GENOMIC DNA]</scope>
    <source>
        <strain evidence="2 3">FDS-637</strain>
    </source>
</reference>
<dbReference type="Proteomes" id="UP001430584">
    <property type="component" value="Unassembled WGS sequence"/>
</dbReference>
<dbReference type="RefSeq" id="XP_066636982.1">
    <property type="nucleotide sequence ID" value="XM_066771703.1"/>
</dbReference>
<dbReference type="EMBL" id="JAJVCZ030000001">
    <property type="protein sequence ID" value="KAL0264242.1"/>
    <property type="molecule type" value="Genomic_DNA"/>
</dbReference>
<protein>
    <submittedName>
        <fullName evidence="2">Uncharacterized protein</fullName>
    </submittedName>
</protein>
<feature type="region of interest" description="Disordered" evidence="1">
    <location>
        <begin position="430"/>
        <end position="464"/>
    </location>
</feature>
<keyword evidence="3" id="KW-1185">Reference proteome</keyword>
<comment type="caution">
    <text evidence="2">The sequence shown here is derived from an EMBL/GenBank/DDBJ whole genome shotgun (WGS) entry which is preliminary data.</text>
</comment>
<evidence type="ECO:0000313" key="2">
    <source>
        <dbReference type="EMBL" id="KAL0264242.1"/>
    </source>
</evidence>
<proteinExistence type="predicted"/>
<feature type="compositionally biased region" description="Polar residues" evidence="1">
    <location>
        <begin position="441"/>
        <end position="457"/>
    </location>
</feature>
<dbReference type="GeneID" id="92004274"/>
<accession>A0ABR3CTL6</accession>
<name>A0ABR3CTL6_9PEZI</name>
<evidence type="ECO:0000256" key="1">
    <source>
        <dbReference type="SAM" id="MobiDB-lite"/>
    </source>
</evidence>
<organism evidence="2 3">
    <name type="scientific">Diplodia seriata</name>
    <dbReference type="NCBI Taxonomy" id="420778"/>
    <lineage>
        <taxon>Eukaryota</taxon>
        <taxon>Fungi</taxon>
        <taxon>Dikarya</taxon>
        <taxon>Ascomycota</taxon>
        <taxon>Pezizomycotina</taxon>
        <taxon>Dothideomycetes</taxon>
        <taxon>Dothideomycetes incertae sedis</taxon>
        <taxon>Botryosphaeriales</taxon>
        <taxon>Botryosphaeriaceae</taxon>
        <taxon>Diplodia</taxon>
    </lineage>
</organism>